<keyword evidence="2" id="KW-1185">Reference proteome</keyword>
<dbReference type="EMBL" id="FNFY01000050">
    <property type="protein sequence ID" value="SDL36560.1"/>
    <property type="molecule type" value="Genomic_DNA"/>
</dbReference>
<organism evidence="1 2">
    <name type="scientific">Lacicoccus qingdaonensis</name>
    <dbReference type="NCBI Taxonomy" id="576118"/>
    <lineage>
        <taxon>Bacteria</taxon>
        <taxon>Bacillati</taxon>
        <taxon>Bacillota</taxon>
        <taxon>Bacilli</taxon>
        <taxon>Bacillales</taxon>
        <taxon>Salinicoccaceae</taxon>
        <taxon>Lacicoccus</taxon>
    </lineage>
</organism>
<name>A0A1G9JG60_9BACL</name>
<protein>
    <submittedName>
        <fullName evidence="1">Type III restriction enzyme</fullName>
    </submittedName>
</protein>
<reference evidence="2" key="1">
    <citation type="submission" date="2016-10" db="EMBL/GenBank/DDBJ databases">
        <authorList>
            <person name="Varghese N."/>
            <person name="Submissions S."/>
        </authorList>
    </citation>
    <scope>NUCLEOTIDE SEQUENCE [LARGE SCALE GENOMIC DNA]</scope>
    <source>
        <strain evidence="2">CGMCC 1.8895</strain>
    </source>
</reference>
<sequence>MAQENGITLKPIILFKSNKIATSLSANDRLLNTVQSLTVDSLSHTINLGYATYKHENSIWHKMFQYYKKQSLPEVIRDLQWDFTEETILNANDKAFLSEDNALLLNTLEEDNNPIRAIFAVAKLNEGWDVLNLFDIVRISEGATSTKTTTDSEAQLIGRGARYYPFEYNGQRSYTRRFDLIQTDLKVIESLHYHTINENAYIKNLEKSLESASIQVKEDEYDRLEAKLKPAFKKSPVFKDGKIYINKLEQTTADDYRTLSHYNVTTDYEVPYELTVEQHYGKRQAHPNPGQTHESTWPVERIYIRKALQRKPFFHFNNFKSYIPALSSMKDFIESPNFLGELTFYVSLPLGLKLHDLSPLSKLKMVEKYLDYVEKKIKANYMKERGTPVFEGVAMSEMIDDYYIELNKVNSKVSTMSETLQKRNMRDNHWYVYDKAIVNGLESAFIDFINDYVEQLKEKYQEVYLIRNERKVKIVEINGTRGFMPDFLLYLQGEAYTYQVFLEPKGGHLQLEDRWKEEFLLALSENENIEVLSENEDVRLLGIKFFSNEGDKKKAFREDFKNKLL</sequence>
<dbReference type="Proteomes" id="UP000199008">
    <property type="component" value="Unassembled WGS sequence"/>
</dbReference>
<evidence type="ECO:0000313" key="2">
    <source>
        <dbReference type="Proteomes" id="UP000199008"/>
    </source>
</evidence>
<evidence type="ECO:0000313" key="1">
    <source>
        <dbReference type="EMBL" id="SDL36560.1"/>
    </source>
</evidence>
<accession>A0A1G9JG60</accession>
<dbReference type="AlphaFoldDB" id="A0A1G9JG60"/>
<dbReference type="CDD" id="cd18785">
    <property type="entry name" value="SF2_C"/>
    <property type="match status" value="1"/>
</dbReference>
<proteinExistence type="predicted"/>
<dbReference type="STRING" id="576118.SAMN05216216_1503"/>
<gene>
    <name evidence="1" type="ORF">SAMN05216216_1503</name>
</gene>